<organism evidence="7 8">
    <name type="scientific">Lishizhenia tianjinensis</name>
    <dbReference type="NCBI Taxonomy" id="477690"/>
    <lineage>
        <taxon>Bacteria</taxon>
        <taxon>Pseudomonadati</taxon>
        <taxon>Bacteroidota</taxon>
        <taxon>Flavobacteriia</taxon>
        <taxon>Flavobacteriales</taxon>
        <taxon>Crocinitomicaceae</taxon>
        <taxon>Lishizhenia</taxon>
    </lineage>
</organism>
<dbReference type="GO" id="GO:0006950">
    <property type="term" value="P:response to stress"/>
    <property type="evidence" value="ECO:0007669"/>
    <property type="project" value="UniProtKB-ARBA"/>
</dbReference>
<dbReference type="InterPro" id="IPR002081">
    <property type="entry name" value="Cryptochrome/DNA_photolyase_1"/>
</dbReference>
<dbReference type="OrthoDB" id="9772484at2"/>
<evidence type="ECO:0000259" key="6">
    <source>
        <dbReference type="PROSITE" id="PS51645"/>
    </source>
</evidence>
<dbReference type="PANTHER" id="PTHR11455">
    <property type="entry name" value="CRYPTOCHROME"/>
    <property type="match status" value="1"/>
</dbReference>
<comment type="cofactor">
    <cofactor evidence="5">
        <name>FAD</name>
        <dbReference type="ChEBI" id="CHEBI:57692"/>
    </cofactor>
    <text evidence="5">Binds 1 FAD per subunit.</text>
</comment>
<dbReference type="PANTHER" id="PTHR11455:SF9">
    <property type="entry name" value="CRYPTOCHROME CIRCADIAN CLOCK 5 ISOFORM X1"/>
    <property type="match status" value="1"/>
</dbReference>
<dbReference type="GO" id="GO:0009416">
    <property type="term" value="P:response to light stimulus"/>
    <property type="evidence" value="ECO:0007669"/>
    <property type="project" value="TreeGrafter"/>
</dbReference>
<gene>
    <name evidence="7" type="ORF">SAMN05216474_0450</name>
</gene>
<keyword evidence="4" id="KW-0157">Chromophore</keyword>
<dbReference type="SUPFAM" id="SSF48173">
    <property type="entry name" value="Cryptochrome/photolyase FAD-binding domain"/>
    <property type="match status" value="1"/>
</dbReference>
<evidence type="ECO:0000256" key="5">
    <source>
        <dbReference type="PIRSR" id="PIRSR602081-1"/>
    </source>
</evidence>
<protein>
    <submittedName>
        <fullName evidence="7">Deoxyribodipyrimidine photo-lyase family protein (Cryptochrome)</fullName>
    </submittedName>
</protein>
<keyword evidence="7" id="KW-0456">Lyase</keyword>
<accession>A0A1I6XVF8</accession>
<dbReference type="Proteomes" id="UP000236454">
    <property type="component" value="Unassembled WGS sequence"/>
</dbReference>
<keyword evidence="2 5" id="KW-0285">Flavoprotein</keyword>
<keyword evidence="8" id="KW-1185">Reference proteome</keyword>
<dbReference type="Pfam" id="PF00875">
    <property type="entry name" value="DNA_photolyase"/>
    <property type="match status" value="1"/>
</dbReference>
<evidence type="ECO:0000256" key="3">
    <source>
        <dbReference type="ARBA" id="ARBA00022827"/>
    </source>
</evidence>
<dbReference type="Gene3D" id="3.40.50.620">
    <property type="entry name" value="HUPs"/>
    <property type="match status" value="1"/>
</dbReference>
<dbReference type="Pfam" id="PF03441">
    <property type="entry name" value="FAD_binding_7"/>
    <property type="match status" value="1"/>
</dbReference>
<reference evidence="7 8" key="1">
    <citation type="submission" date="2016-10" db="EMBL/GenBank/DDBJ databases">
        <authorList>
            <person name="de Groot N.N."/>
        </authorList>
    </citation>
    <scope>NUCLEOTIDE SEQUENCE [LARGE SCALE GENOMIC DNA]</scope>
    <source>
        <strain evidence="7 8">CGMCC 1.7005</strain>
    </source>
</reference>
<dbReference type="PROSITE" id="PS51645">
    <property type="entry name" value="PHR_CRY_ALPHA_BETA"/>
    <property type="match status" value="1"/>
</dbReference>
<dbReference type="GO" id="GO:0006139">
    <property type="term" value="P:nucleobase-containing compound metabolic process"/>
    <property type="evidence" value="ECO:0007669"/>
    <property type="project" value="UniProtKB-ARBA"/>
</dbReference>
<keyword evidence="3 5" id="KW-0274">FAD</keyword>
<dbReference type="GO" id="GO:0071949">
    <property type="term" value="F:FAD binding"/>
    <property type="evidence" value="ECO:0007669"/>
    <property type="project" value="TreeGrafter"/>
</dbReference>
<evidence type="ECO:0000313" key="8">
    <source>
        <dbReference type="Proteomes" id="UP000236454"/>
    </source>
</evidence>
<sequence length="482" mass="57362">MNKSVNVVWLKRDLRLNDHAPFFHAEQEELDYIILYCFEPKLIAHTDTSLRHLQFIYHSLEEMKGKLHEVNREITTTYSSALEAFNHINQKYNINKVFSYQESGIQLTWERDKACTKWFATQNITWIEFQRDGILRGIKNREKWDKAWYRVMHAPMLKNGFTPSQLPKLDHPFALPKEFEQDLKIYPESYQKPGEHYAWKYLISFCADRGKNYNKYISKPAESRHSCARISPYLAWGNISIRQAYQFIKTHPNYERYKRPFNGMITRLHWHCHFIQKFEVECSYETLCINKGYEELVYSNNEVLLQKWKEGRTGIPIVDACMRCLTQTGWINFRMRAMLVSILCLHFDVSWKKGAYHLAQLFLDYEPGIHYPQIQMQAGTTGVNTVRLYNPVKQSKDHDPQGEFIKKWVPELKEVPVAFIHEPWKMTLFELADFKEPFTYPVLNMDLEETARKAREKIWGHRKHPKVKAEARRIVATHVRQS</sequence>
<dbReference type="InterPro" id="IPR036134">
    <property type="entry name" value="Crypto/Photolyase_FAD-like_sf"/>
</dbReference>
<dbReference type="STRING" id="477690.SAMN05216474_0450"/>
<dbReference type="SUPFAM" id="SSF52425">
    <property type="entry name" value="Cryptochrome/photolyase, N-terminal domain"/>
    <property type="match status" value="1"/>
</dbReference>
<dbReference type="GO" id="GO:0003677">
    <property type="term" value="F:DNA binding"/>
    <property type="evidence" value="ECO:0007669"/>
    <property type="project" value="TreeGrafter"/>
</dbReference>
<dbReference type="Gene3D" id="1.25.40.80">
    <property type="match status" value="1"/>
</dbReference>
<dbReference type="EMBL" id="FPAS01000001">
    <property type="protein sequence ID" value="SFT41814.1"/>
    <property type="molecule type" value="Genomic_DNA"/>
</dbReference>
<feature type="domain" description="Photolyase/cryptochrome alpha/beta" evidence="6">
    <location>
        <begin position="4"/>
        <end position="134"/>
    </location>
</feature>
<dbReference type="RefSeq" id="WP_090245861.1">
    <property type="nucleotide sequence ID" value="NZ_FPAS01000001.1"/>
</dbReference>
<comment type="cofactor">
    <cofactor evidence="1">
        <name>(6R)-5,10-methylene-5,6,7,8-tetrahydrofolate</name>
        <dbReference type="ChEBI" id="CHEBI:15636"/>
    </cofactor>
</comment>
<dbReference type="InterPro" id="IPR006050">
    <property type="entry name" value="DNA_photolyase_N"/>
</dbReference>
<dbReference type="InterPro" id="IPR014729">
    <property type="entry name" value="Rossmann-like_a/b/a_fold"/>
</dbReference>
<dbReference type="InterPro" id="IPR018394">
    <property type="entry name" value="DNA_photolyase_1_CS_C"/>
</dbReference>
<name>A0A1I6XVF8_9FLAO</name>
<evidence type="ECO:0000313" key="7">
    <source>
        <dbReference type="EMBL" id="SFT41814.1"/>
    </source>
</evidence>
<dbReference type="AlphaFoldDB" id="A0A1I6XVF8"/>
<evidence type="ECO:0000256" key="4">
    <source>
        <dbReference type="ARBA" id="ARBA00022991"/>
    </source>
</evidence>
<dbReference type="Gene3D" id="1.10.579.10">
    <property type="entry name" value="DNA Cyclobutane Dipyrimidine Photolyase, subunit A, domain 3"/>
    <property type="match status" value="1"/>
</dbReference>
<dbReference type="InterPro" id="IPR036155">
    <property type="entry name" value="Crypto/Photolyase_N_sf"/>
</dbReference>
<dbReference type="InterPro" id="IPR005101">
    <property type="entry name" value="Cryptochr/Photolyase_FAD-bd"/>
</dbReference>
<dbReference type="GO" id="GO:0003904">
    <property type="term" value="F:deoxyribodipyrimidine photo-lyase activity"/>
    <property type="evidence" value="ECO:0007669"/>
    <property type="project" value="TreeGrafter"/>
</dbReference>
<proteinExistence type="predicted"/>
<feature type="binding site" evidence="5">
    <location>
        <position position="213"/>
    </location>
    <ligand>
        <name>FAD</name>
        <dbReference type="ChEBI" id="CHEBI:57692"/>
    </ligand>
</feature>
<evidence type="ECO:0000256" key="2">
    <source>
        <dbReference type="ARBA" id="ARBA00022630"/>
    </source>
</evidence>
<dbReference type="PROSITE" id="PS00394">
    <property type="entry name" value="DNA_PHOTOLYASES_1_1"/>
    <property type="match status" value="1"/>
</dbReference>
<evidence type="ECO:0000256" key="1">
    <source>
        <dbReference type="ARBA" id="ARBA00001932"/>
    </source>
</evidence>